<evidence type="ECO:0000256" key="2">
    <source>
        <dbReference type="ARBA" id="ARBA00022481"/>
    </source>
</evidence>
<dbReference type="GO" id="GO:0015627">
    <property type="term" value="C:type II protein secretion system complex"/>
    <property type="evidence" value="ECO:0007669"/>
    <property type="project" value="InterPro"/>
</dbReference>
<dbReference type="InterPro" id="IPR006626">
    <property type="entry name" value="PbH1"/>
</dbReference>
<dbReference type="InterPro" id="IPR000983">
    <property type="entry name" value="Bac_GSPG_pilin"/>
</dbReference>
<evidence type="ECO:0000256" key="3">
    <source>
        <dbReference type="ARBA" id="ARBA00022692"/>
    </source>
</evidence>
<dbReference type="NCBIfam" id="TIGR03804">
    <property type="entry name" value="para_beta_helix"/>
    <property type="match status" value="1"/>
</dbReference>
<dbReference type="PANTHER" id="PTHR30093:SF44">
    <property type="entry name" value="TYPE II SECRETION SYSTEM CORE PROTEIN G"/>
    <property type="match status" value="1"/>
</dbReference>
<dbReference type="GO" id="GO:0015628">
    <property type="term" value="P:protein secretion by the type II secretion system"/>
    <property type="evidence" value="ECO:0007669"/>
    <property type="project" value="InterPro"/>
</dbReference>
<name>A0A2H0RHZ8_9BACT</name>
<comment type="caution">
    <text evidence="8">The sequence shown here is derived from an EMBL/GenBank/DDBJ whole genome shotgun (WGS) entry which is preliminary data.</text>
</comment>
<evidence type="ECO:0000256" key="4">
    <source>
        <dbReference type="ARBA" id="ARBA00022989"/>
    </source>
</evidence>
<dbReference type="Pfam" id="PF07963">
    <property type="entry name" value="N_methyl"/>
    <property type="match status" value="1"/>
</dbReference>
<keyword evidence="5 6" id="KW-0472">Membrane</keyword>
<reference evidence="8 9" key="1">
    <citation type="submission" date="2017-09" db="EMBL/GenBank/DDBJ databases">
        <title>Depth-based differentiation of microbial function through sediment-hosted aquifers and enrichment of novel symbionts in the deep terrestrial subsurface.</title>
        <authorList>
            <person name="Probst A.J."/>
            <person name="Ladd B."/>
            <person name="Jarett J.K."/>
            <person name="Geller-Mcgrath D.E."/>
            <person name="Sieber C.M."/>
            <person name="Emerson J.B."/>
            <person name="Anantharaman K."/>
            <person name="Thomas B.C."/>
            <person name="Malmstrom R."/>
            <person name="Stieglmeier M."/>
            <person name="Klingl A."/>
            <person name="Woyke T."/>
            <person name="Ryan C.M."/>
            <person name="Banfield J.F."/>
        </authorList>
    </citation>
    <scope>NUCLEOTIDE SEQUENCE [LARGE SCALE GENOMIC DNA]</scope>
    <source>
        <strain evidence="8">CG10_big_fil_rev_8_21_14_0_10_49_38</strain>
    </source>
</reference>
<evidence type="ECO:0000259" key="7">
    <source>
        <dbReference type="PROSITE" id="PS51178"/>
    </source>
</evidence>
<feature type="transmembrane region" description="Helical" evidence="6">
    <location>
        <begin position="32"/>
        <end position="54"/>
    </location>
</feature>
<dbReference type="Gene3D" id="3.30.10.20">
    <property type="match status" value="1"/>
</dbReference>
<keyword evidence="4 6" id="KW-1133">Transmembrane helix</keyword>
<dbReference type="InterPro" id="IPR007742">
    <property type="entry name" value="NosD_dom"/>
</dbReference>
<dbReference type="Pfam" id="PF13229">
    <property type="entry name" value="Beta_helix"/>
    <property type="match status" value="1"/>
</dbReference>
<dbReference type="InterPro" id="IPR005543">
    <property type="entry name" value="PASTA_dom"/>
</dbReference>
<dbReference type="AlphaFoldDB" id="A0A2H0RHZ8"/>
<dbReference type="Pfam" id="PF05048">
    <property type="entry name" value="NosD"/>
    <property type="match status" value="1"/>
</dbReference>
<evidence type="ECO:0000313" key="9">
    <source>
        <dbReference type="Proteomes" id="UP000230431"/>
    </source>
</evidence>
<dbReference type="SUPFAM" id="SSF54523">
    <property type="entry name" value="Pili subunits"/>
    <property type="match status" value="1"/>
</dbReference>
<proteinExistence type="predicted"/>
<dbReference type="NCBIfam" id="TIGR02532">
    <property type="entry name" value="IV_pilin_GFxxxE"/>
    <property type="match status" value="1"/>
</dbReference>
<keyword evidence="3 6" id="KW-0812">Transmembrane</keyword>
<dbReference type="Gene3D" id="2.160.20.10">
    <property type="entry name" value="Single-stranded right-handed beta-helix, Pectin lyase-like"/>
    <property type="match status" value="1"/>
</dbReference>
<dbReference type="EMBL" id="PCYK01000006">
    <property type="protein sequence ID" value="PIR46181.1"/>
    <property type="molecule type" value="Genomic_DNA"/>
</dbReference>
<evidence type="ECO:0000256" key="5">
    <source>
        <dbReference type="ARBA" id="ARBA00023136"/>
    </source>
</evidence>
<evidence type="ECO:0000256" key="1">
    <source>
        <dbReference type="ARBA" id="ARBA00004167"/>
    </source>
</evidence>
<dbReference type="InterPro" id="IPR011050">
    <property type="entry name" value="Pectin_lyase_fold/virulence"/>
</dbReference>
<sequence>MVFQQIAVTIEEWKNKMSCFKPGTGNRKLSTIPGFTLIEILVVVAIIGILSGIISNNLRGAKIKAREASALQNARQLDLAVSLFEIDKGYYPGTLGVETNQDDQTTGWKEGPGTLHDDLVPKYISKLPTSDEIKFIYLADEPCPNDQTKPCRAKIVIDTDQIVDGDGGTPPPPPPPPPPAKVIVPDLVNKTEAEALGAISAANLAVGFNDDGCSDMVSSGYVFSQSLTAGASVDEGTAINIVVSAGGCISPPPVGSIPISSCGTIITQPGDYHLALVEETELNQTNSGICIYVNNVDNVNLDCQNIKIKGTDTTESSKQYGVIVGNSSGVAVKNCLIENVGTGIRVYSSDNISIENNRLSNLGREGMYLKDNSDVIIRNNQLTNAGARAIAIYREWASLISGYAVDNNTIKGGSYGITFGHLFTDSRPPGEIKEIVINGNNLYDIVTTALSLNLVENLSIINNYIYDPKIFLQIDDSKNLLIDNNFGQNITWDMFIGYSDNVTFSNNKLKSASATKSVVLVWMFRVNNLDFSRNEIEGYNRNLLKLDDSYDFSIKNNIFNSRVGVYEGVILGKGFLGVSGEVSENDFYGGGEGVSLALDIYHNSANRLAIFNNNFIDYLGASLRYDSSFLDLGANYYGTTDCALLRATTWPDWVIIPPSSGLPSPLLYLDSFWPKGNVQTCN</sequence>
<dbReference type="Pfam" id="PF03793">
    <property type="entry name" value="PASTA"/>
    <property type="match status" value="1"/>
</dbReference>
<dbReference type="PRINTS" id="PR00813">
    <property type="entry name" value="BCTERIALGSPG"/>
</dbReference>
<dbReference type="Gene3D" id="3.30.700.10">
    <property type="entry name" value="Glycoprotein, Type 4 Pilin"/>
    <property type="match status" value="1"/>
</dbReference>
<dbReference type="PANTHER" id="PTHR30093">
    <property type="entry name" value="GENERAL SECRETION PATHWAY PROTEIN G"/>
    <property type="match status" value="1"/>
</dbReference>
<gene>
    <name evidence="8" type="ORF">COV08_01000</name>
</gene>
<dbReference type="CDD" id="cd06577">
    <property type="entry name" value="PASTA_pknB"/>
    <property type="match status" value="1"/>
</dbReference>
<organism evidence="8 9">
    <name type="scientific">Candidatus Vogelbacteria bacterium CG10_big_fil_rev_8_21_14_0_10_49_38</name>
    <dbReference type="NCBI Taxonomy" id="1975043"/>
    <lineage>
        <taxon>Bacteria</taxon>
        <taxon>Candidatus Vogeliibacteriota</taxon>
    </lineage>
</organism>
<dbReference type="InterPro" id="IPR012334">
    <property type="entry name" value="Pectin_lyas_fold"/>
</dbReference>
<dbReference type="SMART" id="SM00740">
    <property type="entry name" value="PASTA"/>
    <property type="match status" value="1"/>
</dbReference>
<dbReference type="InterPro" id="IPR022441">
    <property type="entry name" value="Para_beta_helix_rpt-2"/>
</dbReference>
<dbReference type="InterPro" id="IPR012902">
    <property type="entry name" value="N_methyl_site"/>
</dbReference>
<dbReference type="GO" id="GO:0016020">
    <property type="term" value="C:membrane"/>
    <property type="evidence" value="ECO:0007669"/>
    <property type="project" value="UniProtKB-SubCell"/>
</dbReference>
<accession>A0A2H0RHZ8</accession>
<dbReference type="PROSITE" id="PS51178">
    <property type="entry name" value="PASTA"/>
    <property type="match status" value="1"/>
</dbReference>
<feature type="domain" description="PASTA" evidence="7">
    <location>
        <begin position="178"/>
        <end position="245"/>
    </location>
</feature>
<dbReference type="Proteomes" id="UP000230431">
    <property type="component" value="Unassembled WGS sequence"/>
</dbReference>
<protein>
    <recommendedName>
        <fullName evidence="7">PASTA domain-containing protein</fullName>
    </recommendedName>
</protein>
<evidence type="ECO:0000256" key="6">
    <source>
        <dbReference type="SAM" id="Phobius"/>
    </source>
</evidence>
<dbReference type="InterPro" id="IPR039448">
    <property type="entry name" value="Beta_helix"/>
</dbReference>
<dbReference type="InterPro" id="IPR045584">
    <property type="entry name" value="Pilin-like"/>
</dbReference>
<dbReference type="SMART" id="SM00710">
    <property type="entry name" value="PbH1"/>
    <property type="match status" value="6"/>
</dbReference>
<evidence type="ECO:0000313" key="8">
    <source>
        <dbReference type="EMBL" id="PIR46181.1"/>
    </source>
</evidence>
<keyword evidence="2" id="KW-0488">Methylation</keyword>
<dbReference type="SUPFAM" id="SSF51126">
    <property type="entry name" value="Pectin lyase-like"/>
    <property type="match status" value="2"/>
</dbReference>
<comment type="subcellular location">
    <subcellularLocation>
        <location evidence="1">Membrane</location>
        <topology evidence="1">Single-pass membrane protein</topology>
    </subcellularLocation>
</comment>